<dbReference type="SUPFAM" id="SSF53933">
    <property type="entry name" value="Microbial ribonucleases"/>
    <property type="match status" value="1"/>
</dbReference>
<evidence type="ECO:0000256" key="5">
    <source>
        <dbReference type="ARBA" id="ARBA00022722"/>
    </source>
</evidence>
<dbReference type="Pfam" id="PF00545">
    <property type="entry name" value="Ribonuclease"/>
    <property type="match status" value="1"/>
</dbReference>
<sequence>MKRNQLHMIKMGGIALKKRLSWISVCLLVLFSAAGMLFSTAAKTDTSSHKAHTEAQVINTFDGVADYLQTYHKLPDNYITKSEAQALGWVASKGNLADVAPGKSIGGDIFSNREGKLPAKSGRTWREADINYTSGFRNSDRILYSSDWLIYKTTDHYKTFTKMR</sequence>
<dbReference type="InterPro" id="IPR001887">
    <property type="entry name" value="Barnase"/>
</dbReference>
<dbReference type="GO" id="GO:0003723">
    <property type="term" value="F:RNA binding"/>
    <property type="evidence" value="ECO:0007669"/>
    <property type="project" value="UniProtKB-UniRule"/>
</dbReference>
<evidence type="ECO:0000256" key="2">
    <source>
        <dbReference type="ARBA" id="ARBA00009006"/>
    </source>
</evidence>
<keyword evidence="6 8" id="KW-0255">Endonuclease</keyword>
<dbReference type="GO" id="GO:0016787">
    <property type="term" value="F:hydrolase activity"/>
    <property type="evidence" value="ECO:0007669"/>
    <property type="project" value="UniProtKB-KW"/>
</dbReference>
<keyword evidence="7 8" id="KW-0378">Hydrolase</keyword>
<evidence type="ECO:0000313" key="10">
    <source>
        <dbReference type="EMBL" id="AFJ63667.1"/>
    </source>
</evidence>
<dbReference type="PRINTS" id="PR00117">
    <property type="entry name" value="BARNASE"/>
</dbReference>
<dbReference type="Gene3D" id="3.40.20.20">
    <property type="match status" value="2"/>
</dbReference>
<evidence type="ECO:0000256" key="8">
    <source>
        <dbReference type="PIRNR" id="PIRNR001013"/>
    </source>
</evidence>
<name>I2CAJ3_BACAY</name>
<dbReference type="HOGENOM" id="CLU_104572_2_0_9"/>
<dbReference type="KEGG" id="bqy:MUS_3809"/>
<dbReference type="GO" id="GO:0005576">
    <property type="term" value="C:extracellular region"/>
    <property type="evidence" value="ECO:0007669"/>
    <property type="project" value="UniProtKB-SubCell"/>
</dbReference>
<reference evidence="10 11" key="1">
    <citation type="journal article" date="2012" name="J. Biotechnol.">
        <title>Genome sequence of the plant growth promoting strain Bacillus amyloliquefaciens subsp. plantarum B9601-Y2 and expression of mersacidin and other secondary metabolites.</title>
        <authorList>
            <person name="He P."/>
            <person name="Hao K."/>
            <person name="Blom J."/>
            <person name="Ruckert C."/>
            <person name="Vater J."/>
            <person name="Mao Z."/>
            <person name="Wu Y."/>
            <person name="Hou M."/>
            <person name="He P."/>
            <person name="He Y."/>
            <person name="Borriss R."/>
        </authorList>
    </citation>
    <scope>NUCLEOTIDE SEQUENCE [LARGE SCALE GENOMIC DNA]</scope>
    <source>
        <strain evidence="10">Y2</strain>
    </source>
</reference>
<dbReference type="EC" id="3.1.27.-" evidence="8"/>
<evidence type="ECO:0000256" key="7">
    <source>
        <dbReference type="ARBA" id="ARBA00022801"/>
    </source>
</evidence>
<evidence type="ECO:0000256" key="1">
    <source>
        <dbReference type="ARBA" id="ARBA00004613"/>
    </source>
</evidence>
<dbReference type="AlphaFoldDB" id="I2CAJ3"/>
<dbReference type="EMBL" id="CP003332">
    <property type="protein sequence ID" value="AFJ63667.1"/>
    <property type="molecule type" value="Genomic_DNA"/>
</dbReference>
<comment type="subcellular location">
    <subcellularLocation>
        <location evidence="1 8">Secreted</location>
    </subcellularLocation>
</comment>
<proteinExistence type="inferred from homology"/>
<accession>I2CAJ3</accession>
<keyword evidence="4 8" id="KW-0964">Secreted</keyword>
<dbReference type="InterPro" id="IPR053753">
    <property type="entry name" value="RNase_N1/T1-like_sf"/>
</dbReference>
<evidence type="ECO:0000256" key="6">
    <source>
        <dbReference type="ARBA" id="ARBA00022759"/>
    </source>
</evidence>
<dbReference type="InterPro" id="IPR000026">
    <property type="entry name" value="N1-like"/>
</dbReference>
<feature type="active site" description="Proton donor" evidence="9">
    <location>
        <position position="156"/>
    </location>
</feature>
<dbReference type="CDD" id="cd00933">
    <property type="entry name" value="barnase"/>
    <property type="match status" value="1"/>
</dbReference>
<dbReference type="GO" id="GO:0004521">
    <property type="term" value="F:RNA endonuclease activity"/>
    <property type="evidence" value="ECO:0007669"/>
    <property type="project" value="UniProtKB-UniRule"/>
</dbReference>
<evidence type="ECO:0000256" key="4">
    <source>
        <dbReference type="ARBA" id="ARBA00022525"/>
    </source>
</evidence>
<dbReference type="PIRSF" id="PIRSF001013">
    <property type="entry name" value="Barnase"/>
    <property type="match status" value="1"/>
</dbReference>
<keyword evidence="5 8" id="KW-0540">Nuclease</keyword>
<gene>
    <name evidence="10" type="ORF">MUS_3809</name>
</gene>
<dbReference type="InterPro" id="IPR016191">
    <property type="entry name" value="Ribonuclease/ribotoxin"/>
</dbReference>
<dbReference type="PATRIC" id="fig|1126211.3.peg.3621"/>
<dbReference type="Proteomes" id="UP000002878">
    <property type="component" value="Chromosome"/>
</dbReference>
<evidence type="ECO:0000313" key="11">
    <source>
        <dbReference type="Proteomes" id="UP000002878"/>
    </source>
</evidence>
<organism evidence="10 11">
    <name type="scientific">Bacillus amyloliquefaciens (strain Y2)</name>
    <name type="common">Bacillus amyloliquefaciens subsp. plantarum (strain B9601-Y2)</name>
    <dbReference type="NCBI Taxonomy" id="1155777"/>
    <lineage>
        <taxon>Bacteria</taxon>
        <taxon>Bacillati</taxon>
        <taxon>Bacillota</taxon>
        <taxon>Bacilli</taxon>
        <taxon>Bacillales</taxon>
        <taxon>Bacillaceae</taxon>
        <taxon>Bacillus</taxon>
        <taxon>Bacillus amyloliquefaciens group</taxon>
    </lineage>
</organism>
<evidence type="ECO:0000256" key="9">
    <source>
        <dbReference type="PIRSR" id="PIRSR001013-1"/>
    </source>
</evidence>
<comment type="similarity">
    <text evidence="2 8">Belongs to the ribonuclease N1/T1 family.</text>
</comment>
<protein>
    <recommendedName>
        <fullName evidence="3 8">Ribonuclease</fullName>
        <ecNumber evidence="8">3.1.27.-</ecNumber>
    </recommendedName>
</protein>
<evidence type="ECO:0000256" key="3">
    <source>
        <dbReference type="ARBA" id="ARBA00022214"/>
    </source>
</evidence>
<feature type="active site" description="Proton acceptor" evidence="9">
    <location>
        <position position="127"/>
    </location>
</feature>